<sequence length="690" mass="77992">MDDQAVDVTFVVTVGTEPGQCVCVTGDDDLLGAWDPARMVRMGREFTGNGSRRLWTATVSLPKQRTYHYRYVVCKDTDAKDLQAKALQAENITAASGAQQNGNGHAATEAARSDKHTGLPLTVYRWETNVKPRVLMLNDCESSLILPGATFGTYDGFTNINKGWLINQCEIQIRLHSDPIYMWKPKHREQTYSIKCTAVDYSQQGGPPLPEDDDDSRDSPPLCHLNDVYACNLNDHELCVPQPQGPVGLIYNHNDYIVFRSQMPDPGSMGFQLDFYVCESNRAPKFVGSSHLLPHKQKDSQFKRKVPIIGCKYRPIGELTVECLIAKPVPGMTMKLDSSYQTHWKKKDLEKGLERSLDIGHRGMGASYSRVSTLKENTVASFTAAFNHGADFVEFDVLLSKDKVPVVYHDFAVKVLYSNKKKHNKDSELFEIPVQSLTLAQLQSMRLFSGEKNVEINNELEEDSLRHDPFPTLEEVLKSVDESLGFNVEIKYPQELIDDTWEMENFVDPNENLDQILRTVFAHAGSRKIVFSSFDPDTCILLKLKQNKYPVMFLHQGQTNIYVRYKDHRASAFGWGINFALSEHLLGLALHTEVLLRDLSLLERCFSHKMVVFVWGDDNNDPHIIRQMRNLKVDGVIYDRIDCHKPEHQGPEFQLSSAKDAASFMQVVKADEKASVHICDAQGQLSENVA</sequence>
<dbReference type="SMART" id="SM01065">
    <property type="entry name" value="CBM_2"/>
    <property type="match status" value="1"/>
</dbReference>
<dbReference type="SUPFAM" id="SSF49452">
    <property type="entry name" value="Starch-binding domain-like"/>
    <property type="match status" value="1"/>
</dbReference>
<keyword evidence="1" id="KW-0378">Hydrolase</keyword>
<dbReference type="FunFam" id="3.20.20.190:FF:000032">
    <property type="entry name" value="Glycerophosphoryl diester phosphodiesterase, putative"/>
    <property type="match status" value="1"/>
</dbReference>
<keyword evidence="5" id="KW-1185">Reference proteome</keyword>
<dbReference type="Gene3D" id="2.60.40.10">
    <property type="entry name" value="Immunoglobulins"/>
    <property type="match status" value="1"/>
</dbReference>
<name>A0AAV4BBF5_9GAST</name>
<accession>A0AAV4BBF5</accession>
<dbReference type="PROSITE" id="PS51704">
    <property type="entry name" value="GP_PDE"/>
    <property type="match status" value="1"/>
</dbReference>
<dbReference type="Proteomes" id="UP000735302">
    <property type="component" value="Unassembled WGS sequence"/>
</dbReference>
<comment type="caution">
    <text evidence="4">The sequence shown here is derived from an EMBL/GenBank/DDBJ whole genome shotgun (WGS) entry which is preliminary data.</text>
</comment>
<evidence type="ECO:0000313" key="5">
    <source>
        <dbReference type="Proteomes" id="UP000735302"/>
    </source>
</evidence>
<evidence type="ECO:0000259" key="3">
    <source>
        <dbReference type="PROSITE" id="PS51704"/>
    </source>
</evidence>
<feature type="domain" description="GP-PDE" evidence="3">
    <location>
        <begin position="356"/>
        <end position="648"/>
    </location>
</feature>
<feature type="domain" description="CBM20" evidence="2">
    <location>
        <begin position="1"/>
        <end position="128"/>
    </location>
</feature>
<dbReference type="GO" id="GO:0046475">
    <property type="term" value="P:glycerophospholipid catabolic process"/>
    <property type="evidence" value="ECO:0007669"/>
    <property type="project" value="TreeGrafter"/>
</dbReference>
<dbReference type="SUPFAM" id="SSF51695">
    <property type="entry name" value="PLC-like phosphodiesterases"/>
    <property type="match status" value="1"/>
</dbReference>
<dbReference type="AlphaFoldDB" id="A0AAV4BBF5"/>
<dbReference type="GO" id="GO:0047389">
    <property type="term" value="F:glycerophosphocholine phosphodiesterase activity"/>
    <property type="evidence" value="ECO:0007669"/>
    <property type="project" value="TreeGrafter"/>
</dbReference>
<proteinExistence type="predicted"/>
<dbReference type="PANTHER" id="PTHR22958:SF1">
    <property type="entry name" value="GLYCEROPHOSPHOCHOLINE PHOSPHODIESTERASE GPCPD1"/>
    <property type="match status" value="1"/>
</dbReference>
<dbReference type="InterPro" id="IPR057506">
    <property type="entry name" value="C2_GPCPD1"/>
</dbReference>
<evidence type="ECO:0000313" key="4">
    <source>
        <dbReference type="EMBL" id="GFO17751.1"/>
    </source>
</evidence>
<reference evidence="4 5" key="1">
    <citation type="journal article" date="2021" name="Elife">
        <title>Chloroplast acquisition without the gene transfer in kleptoplastic sea slugs, Plakobranchus ocellatus.</title>
        <authorList>
            <person name="Maeda T."/>
            <person name="Takahashi S."/>
            <person name="Yoshida T."/>
            <person name="Shimamura S."/>
            <person name="Takaki Y."/>
            <person name="Nagai Y."/>
            <person name="Toyoda A."/>
            <person name="Suzuki Y."/>
            <person name="Arimoto A."/>
            <person name="Ishii H."/>
            <person name="Satoh N."/>
            <person name="Nishiyama T."/>
            <person name="Hasebe M."/>
            <person name="Maruyama T."/>
            <person name="Minagawa J."/>
            <person name="Obokata J."/>
            <person name="Shigenobu S."/>
        </authorList>
    </citation>
    <scope>NUCLEOTIDE SEQUENCE [LARGE SCALE GENOMIC DNA]</scope>
</reference>
<dbReference type="InterPro" id="IPR002044">
    <property type="entry name" value="CBM20"/>
</dbReference>
<dbReference type="EMBL" id="BLXT01004871">
    <property type="protein sequence ID" value="GFO17751.1"/>
    <property type="molecule type" value="Genomic_DNA"/>
</dbReference>
<dbReference type="InterPro" id="IPR051578">
    <property type="entry name" value="GDPD"/>
</dbReference>
<organism evidence="4 5">
    <name type="scientific">Plakobranchus ocellatus</name>
    <dbReference type="NCBI Taxonomy" id="259542"/>
    <lineage>
        <taxon>Eukaryota</taxon>
        <taxon>Metazoa</taxon>
        <taxon>Spiralia</taxon>
        <taxon>Lophotrochozoa</taxon>
        <taxon>Mollusca</taxon>
        <taxon>Gastropoda</taxon>
        <taxon>Heterobranchia</taxon>
        <taxon>Euthyneura</taxon>
        <taxon>Panpulmonata</taxon>
        <taxon>Sacoglossa</taxon>
        <taxon>Placobranchoidea</taxon>
        <taxon>Plakobranchidae</taxon>
        <taxon>Plakobranchus</taxon>
    </lineage>
</organism>
<dbReference type="Pfam" id="PF00686">
    <property type="entry name" value="CBM_20"/>
    <property type="match status" value="1"/>
</dbReference>
<dbReference type="Gene3D" id="3.20.20.190">
    <property type="entry name" value="Phosphatidylinositol (PI) phosphodiesterase"/>
    <property type="match status" value="1"/>
</dbReference>
<dbReference type="InterPro" id="IPR013784">
    <property type="entry name" value="Carb-bd-like_fold"/>
</dbReference>
<gene>
    <name evidence="4" type="ORF">PoB_004425600</name>
</gene>
<dbReference type="PROSITE" id="PS51166">
    <property type="entry name" value="CBM20"/>
    <property type="match status" value="1"/>
</dbReference>
<dbReference type="Pfam" id="PF25329">
    <property type="entry name" value="C2_GDE1"/>
    <property type="match status" value="1"/>
</dbReference>
<dbReference type="InterPro" id="IPR017946">
    <property type="entry name" value="PLC-like_Pdiesterase_TIM-brl"/>
</dbReference>
<dbReference type="Pfam" id="PF03009">
    <property type="entry name" value="GDPD"/>
    <property type="match status" value="1"/>
</dbReference>
<protein>
    <submittedName>
        <fullName evidence="4">Glycerophosphocholine phosphodiesterase gpcpd1</fullName>
    </submittedName>
</protein>
<dbReference type="InterPro" id="IPR013783">
    <property type="entry name" value="Ig-like_fold"/>
</dbReference>
<dbReference type="GO" id="GO:2001070">
    <property type="term" value="F:starch binding"/>
    <property type="evidence" value="ECO:0007669"/>
    <property type="project" value="InterPro"/>
</dbReference>
<evidence type="ECO:0000256" key="1">
    <source>
        <dbReference type="ARBA" id="ARBA00022801"/>
    </source>
</evidence>
<dbReference type="InterPro" id="IPR030395">
    <property type="entry name" value="GP_PDE_dom"/>
</dbReference>
<evidence type="ECO:0000259" key="2">
    <source>
        <dbReference type="PROSITE" id="PS51166"/>
    </source>
</evidence>
<dbReference type="PANTHER" id="PTHR22958">
    <property type="entry name" value="GLYCEROPHOSPHORYL DIESTER PHOSPHODIESTERASE"/>
    <property type="match status" value="1"/>
</dbReference>